<keyword evidence="4 6" id="KW-0648">Protein biosynthesis</keyword>
<dbReference type="PIRSF" id="PIRSF004749">
    <property type="entry name" value="Pep_def"/>
    <property type="match status" value="1"/>
</dbReference>
<dbReference type="PANTHER" id="PTHR10458">
    <property type="entry name" value="PEPTIDE DEFORMYLASE"/>
    <property type="match status" value="1"/>
</dbReference>
<accession>A0ABX1BIJ4</accession>
<dbReference type="Gene3D" id="3.90.45.10">
    <property type="entry name" value="Peptide deformylase"/>
    <property type="match status" value="1"/>
</dbReference>
<evidence type="ECO:0000313" key="8">
    <source>
        <dbReference type="Proteomes" id="UP000696294"/>
    </source>
</evidence>
<proteinExistence type="inferred from homology"/>
<comment type="function">
    <text evidence="6">Removes the formyl group from the N-terminal Met of newly synthesized proteins. Requires at least a dipeptide for an efficient rate of reaction. N-terminal L-methionine is a prerequisite for activity but the enzyme has broad specificity at other positions.</text>
</comment>
<evidence type="ECO:0000256" key="3">
    <source>
        <dbReference type="ARBA" id="ARBA00022801"/>
    </source>
</evidence>
<dbReference type="SUPFAM" id="SSF56420">
    <property type="entry name" value="Peptide deformylase"/>
    <property type="match status" value="1"/>
</dbReference>
<keyword evidence="8" id="KW-1185">Reference proteome</keyword>
<sequence>MSGRDEPVARANRDEPVARVGRDELVERVHALLAAPRPWAVTQVGDPVLRRPAEPYDGQLPDALLRELLDAMFRHLPGVGVGLAAPQVGIPLALAVIEDPAEVPPEIAAERERVPQPPLELVNPVVTPLGSRYHAFYEGCLSVEGLTAVVPRHARVRLAACDGSGQPYEMELSGWPARIAQHETDHLNGILYLDRAEPRSLSTVANYERFSAPRHEDGR</sequence>
<dbReference type="EC" id="3.5.1.88" evidence="6"/>
<feature type="binding site" evidence="6">
    <location>
        <position position="140"/>
    </location>
    <ligand>
        <name>Fe cation</name>
        <dbReference type="ChEBI" id="CHEBI:24875"/>
    </ligand>
</feature>
<gene>
    <name evidence="6" type="primary">def</name>
    <name evidence="7" type="ORF">HCN51_35145</name>
</gene>
<dbReference type="PRINTS" id="PR01576">
    <property type="entry name" value="PDEFORMYLASE"/>
</dbReference>
<evidence type="ECO:0000256" key="4">
    <source>
        <dbReference type="ARBA" id="ARBA00022917"/>
    </source>
</evidence>
<evidence type="ECO:0000256" key="2">
    <source>
        <dbReference type="ARBA" id="ARBA00022723"/>
    </source>
</evidence>
<dbReference type="InterPro" id="IPR036821">
    <property type="entry name" value="Peptide_deformylase_sf"/>
</dbReference>
<feature type="active site" evidence="6">
    <location>
        <position position="183"/>
    </location>
</feature>
<dbReference type="InterPro" id="IPR023635">
    <property type="entry name" value="Peptide_deformylase"/>
</dbReference>
<keyword evidence="2 6" id="KW-0479">Metal-binding</keyword>
<dbReference type="HAMAP" id="MF_00163">
    <property type="entry name" value="Pep_deformylase"/>
    <property type="match status" value="1"/>
</dbReference>
<reference evidence="7 8" key="1">
    <citation type="submission" date="2020-03" db="EMBL/GenBank/DDBJ databases">
        <title>WGS of actinomycetes isolated from Thailand.</title>
        <authorList>
            <person name="Thawai C."/>
        </authorList>
    </citation>
    <scope>NUCLEOTIDE SEQUENCE [LARGE SCALE GENOMIC DNA]</scope>
    <source>
        <strain evidence="7 8">FMUSA5-5</strain>
    </source>
</reference>
<evidence type="ECO:0000313" key="7">
    <source>
        <dbReference type="EMBL" id="NJP94618.1"/>
    </source>
</evidence>
<feature type="binding site" evidence="6">
    <location>
        <position position="182"/>
    </location>
    <ligand>
        <name>Fe cation</name>
        <dbReference type="ChEBI" id="CHEBI:24875"/>
    </ligand>
</feature>
<feature type="binding site" evidence="6">
    <location>
        <position position="186"/>
    </location>
    <ligand>
        <name>Fe cation</name>
        <dbReference type="ChEBI" id="CHEBI:24875"/>
    </ligand>
</feature>
<keyword evidence="5 6" id="KW-0408">Iron</keyword>
<dbReference type="PANTHER" id="PTHR10458:SF2">
    <property type="entry name" value="PEPTIDE DEFORMYLASE, MITOCHONDRIAL"/>
    <property type="match status" value="1"/>
</dbReference>
<evidence type="ECO:0000256" key="1">
    <source>
        <dbReference type="ARBA" id="ARBA00010759"/>
    </source>
</evidence>
<protein>
    <recommendedName>
        <fullName evidence="6">Peptide deformylase</fullName>
        <shortName evidence="6">PDF</shortName>
        <ecNumber evidence="6">3.5.1.88</ecNumber>
    </recommendedName>
    <alternativeName>
        <fullName evidence="6">Polypeptide deformylase</fullName>
    </alternativeName>
</protein>
<keyword evidence="3 6" id="KW-0378">Hydrolase</keyword>
<dbReference type="NCBIfam" id="NF001159">
    <property type="entry name" value="PRK00150.1-3"/>
    <property type="match status" value="1"/>
</dbReference>
<evidence type="ECO:0000256" key="6">
    <source>
        <dbReference type="HAMAP-Rule" id="MF_00163"/>
    </source>
</evidence>
<dbReference type="Proteomes" id="UP000696294">
    <property type="component" value="Unassembled WGS sequence"/>
</dbReference>
<comment type="similarity">
    <text evidence="1 6">Belongs to the polypeptide deformylase family.</text>
</comment>
<dbReference type="CDD" id="cd00487">
    <property type="entry name" value="Pep_deformylase"/>
    <property type="match status" value="1"/>
</dbReference>
<evidence type="ECO:0000256" key="5">
    <source>
        <dbReference type="ARBA" id="ARBA00023004"/>
    </source>
</evidence>
<dbReference type="EMBL" id="JAATEP010000030">
    <property type="protein sequence ID" value="NJP94618.1"/>
    <property type="molecule type" value="Genomic_DNA"/>
</dbReference>
<dbReference type="RefSeq" id="WP_168015608.1">
    <property type="nucleotide sequence ID" value="NZ_JAATEP010000030.1"/>
</dbReference>
<dbReference type="Pfam" id="PF01327">
    <property type="entry name" value="Pep_deformylase"/>
    <property type="match status" value="1"/>
</dbReference>
<organism evidence="7 8">
    <name type="scientific">Nonomuraea composti</name>
    <dbReference type="NCBI Taxonomy" id="2720023"/>
    <lineage>
        <taxon>Bacteria</taxon>
        <taxon>Bacillati</taxon>
        <taxon>Actinomycetota</taxon>
        <taxon>Actinomycetes</taxon>
        <taxon>Streptosporangiales</taxon>
        <taxon>Streptosporangiaceae</taxon>
        <taxon>Nonomuraea</taxon>
    </lineage>
</organism>
<comment type="caution">
    <text evidence="7">The sequence shown here is derived from an EMBL/GenBank/DDBJ whole genome shotgun (WGS) entry which is preliminary data.</text>
</comment>
<comment type="cofactor">
    <cofactor evidence="6">
        <name>Fe(2+)</name>
        <dbReference type="ChEBI" id="CHEBI:29033"/>
    </cofactor>
    <text evidence="6">Binds 1 Fe(2+) ion.</text>
</comment>
<comment type="catalytic activity">
    <reaction evidence="6">
        <text>N-terminal N-formyl-L-methionyl-[peptide] + H2O = N-terminal L-methionyl-[peptide] + formate</text>
        <dbReference type="Rhea" id="RHEA:24420"/>
        <dbReference type="Rhea" id="RHEA-COMP:10639"/>
        <dbReference type="Rhea" id="RHEA-COMP:10640"/>
        <dbReference type="ChEBI" id="CHEBI:15377"/>
        <dbReference type="ChEBI" id="CHEBI:15740"/>
        <dbReference type="ChEBI" id="CHEBI:49298"/>
        <dbReference type="ChEBI" id="CHEBI:64731"/>
        <dbReference type="EC" id="3.5.1.88"/>
    </reaction>
</comment>
<name>A0ABX1BIJ4_9ACTN</name>